<evidence type="ECO:0000256" key="1">
    <source>
        <dbReference type="SAM" id="MobiDB-lite"/>
    </source>
</evidence>
<sequence>MKTLKKMMDKHRDEFWPSRSGTENKLCHGGV</sequence>
<name>A0A0E9RCQ8_ANGAN</name>
<feature type="region of interest" description="Disordered" evidence="1">
    <location>
        <begin position="1"/>
        <end position="31"/>
    </location>
</feature>
<evidence type="ECO:0000313" key="2">
    <source>
        <dbReference type="EMBL" id="JAH26864.1"/>
    </source>
</evidence>
<reference evidence="2" key="2">
    <citation type="journal article" date="2015" name="Fish Shellfish Immunol.">
        <title>Early steps in the European eel (Anguilla anguilla)-Vibrio vulnificus interaction in the gills: Role of the RtxA13 toxin.</title>
        <authorList>
            <person name="Callol A."/>
            <person name="Pajuelo D."/>
            <person name="Ebbesson L."/>
            <person name="Teles M."/>
            <person name="MacKenzie S."/>
            <person name="Amaro C."/>
        </authorList>
    </citation>
    <scope>NUCLEOTIDE SEQUENCE</scope>
</reference>
<organism evidence="2">
    <name type="scientific">Anguilla anguilla</name>
    <name type="common">European freshwater eel</name>
    <name type="synonym">Muraena anguilla</name>
    <dbReference type="NCBI Taxonomy" id="7936"/>
    <lineage>
        <taxon>Eukaryota</taxon>
        <taxon>Metazoa</taxon>
        <taxon>Chordata</taxon>
        <taxon>Craniata</taxon>
        <taxon>Vertebrata</taxon>
        <taxon>Euteleostomi</taxon>
        <taxon>Actinopterygii</taxon>
        <taxon>Neopterygii</taxon>
        <taxon>Teleostei</taxon>
        <taxon>Anguilliformes</taxon>
        <taxon>Anguillidae</taxon>
        <taxon>Anguilla</taxon>
    </lineage>
</organism>
<proteinExistence type="predicted"/>
<dbReference type="AlphaFoldDB" id="A0A0E9RCQ8"/>
<protein>
    <submittedName>
        <fullName evidence="2">Uncharacterized protein</fullName>
    </submittedName>
</protein>
<dbReference type="EMBL" id="GBXM01081713">
    <property type="protein sequence ID" value="JAH26864.1"/>
    <property type="molecule type" value="Transcribed_RNA"/>
</dbReference>
<accession>A0A0E9RCQ8</accession>
<feature type="compositionally biased region" description="Basic and acidic residues" evidence="1">
    <location>
        <begin position="1"/>
        <end position="16"/>
    </location>
</feature>
<reference evidence="2" key="1">
    <citation type="submission" date="2014-11" db="EMBL/GenBank/DDBJ databases">
        <authorList>
            <person name="Amaro Gonzalez C."/>
        </authorList>
    </citation>
    <scope>NUCLEOTIDE SEQUENCE</scope>
</reference>
<dbReference type="EMBL" id="GBXM01085004">
    <property type="protein sequence ID" value="JAH23573.1"/>
    <property type="molecule type" value="Transcribed_RNA"/>
</dbReference>